<dbReference type="RefSeq" id="WP_229537425.1">
    <property type="nucleotide sequence ID" value="NZ_JAJHJB010000076.1"/>
</dbReference>
<proteinExistence type="predicted"/>
<evidence type="ECO:0000313" key="2">
    <source>
        <dbReference type="Proteomes" id="UP001165492"/>
    </source>
</evidence>
<reference evidence="1" key="1">
    <citation type="submission" date="2021-11" db="EMBL/GenBank/DDBJ databases">
        <title>Description of a new species Pelosinus isolated from the bottom sediments of Lake Baikal.</title>
        <authorList>
            <person name="Zakharyuk A."/>
        </authorList>
    </citation>
    <scope>NUCLEOTIDE SEQUENCE</scope>
    <source>
        <strain evidence="1">Bkl1</strain>
    </source>
</reference>
<keyword evidence="2" id="KW-1185">Reference proteome</keyword>
<organism evidence="1 2">
    <name type="scientific">Pelosinus baikalensis</name>
    <dbReference type="NCBI Taxonomy" id="2892015"/>
    <lineage>
        <taxon>Bacteria</taxon>
        <taxon>Bacillati</taxon>
        <taxon>Bacillota</taxon>
        <taxon>Negativicutes</taxon>
        <taxon>Selenomonadales</taxon>
        <taxon>Sporomusaceae</taxon>
        <taxon>Pelosinus</taxon>
    </lineage>
</organism>
<accession>A0ABS8HZF5</accession>
<dbReference type="Proteomes" id="UP001165492">
    <property type="component" value="Unassembled WGS sequence"/>
</dbReference>
<dbReference type="EMBL" id="JAJHJB010000076">
    <property type="protein sequence ID" value="MCC5468545.1"/>
    <property type="molecule type" value="Genomic_DNA"/>
</dbReference>
<sequence>MKKALISGMFSSVSDAELITQMLDFADLQEDTNLLYKDLNQRNEKNR</sequence>
<comment type="caution">
    <text evidence="1">The sequence shown here is derived from an EMBL/GenBank/DDBJ whole genome shotgun (WGS) entry which is preliminary data.</text>
</comment>
<protein>
    <submittedName>
        <fullName evidence="1">Uncharacterized protein</fullName>
    </submittedName>
</protein>
<name>A0ABS8HZF5_9FIRM</name>
<gene>
    <name evidence="1" type="ORF">LMF89_24730</name>
</gene>
<evidence type="ECO:0000313" key="1">
    <source>
        <dbReference type="EMBL" id="MCC5468545.1"/>
    </source>
</evidence>